<reference evidence="1 2" key="1">
    <citation type="submission" date="2015-06" db="EMBL/GenBank/DDBJ databases">
        <title>Draft genome sequence of beer spoilage bacterium Megasphaera cerevisiae type strain 20462.</title>
        <authorList>
            <person name="Kutumbaka K."/>
            <person name="Pasmowitz J."/>
            <person name="Mategko J."/>
            <person name="Reyes D."/>
            <person name="Friedrich A."/>
            <person name="Han S."/>
            <person name="Martens-Habbena W."/>
            <person name="Neal-McKinney J."/>
            <person name="Janagama H.K."/>
            <person name="Nadala C."/>
            <person name="Samadpour M."/>
        </authorList>
    </citation>
    <scope>NUCLEOTIDE SEQUENCE [LARGE SCALE GENOMIC DNA]</scope>
    <source>
        <strain evidence="1 2">DSM 20462</strain>
    </source>
</reference>
<gene>
    <name evidence="1" type="ORF">AB840_04160</name>
</gene>
<proteinExistence type="predicted"/>
<dbReference type="InParanoid" id="A0A0J6WX83"/>
<sequence length="123" mass="13453">MAAVSIQDLINKKDQIQAQKQETYDLDTSIGTITVKKPTRSFVLEASKLEESGESDKYMILNLVTAPNLKDASLQQAYGCTEPTDIVDALFDPGEVVGVSKKIMECAGYGKDIKTAVHEEVKN</sequence>
<dbReference type="OrthoDB" id="1807498at2"/>
<organism evidence="1 2">
    <name type="scientific">Megasphaera cerevisiae DSM 20462</name>
    <dbReference type="NCBI Taxonomy" id="1122219"/>
    <lineage>
        <taxon>Bacteria</taxon>
        <taxon>Bacillati</taxon>
        <taxon>Bacillota</taxon>
        <taxon>Negativicutes</taxon>
        <taxon>Veillonellales</taxon>
        <taxon>Veillonellaceae</taxon>
        <taxon>Megasphaera</taxon>
    </lineage>
</organism>
<evidence type="ECO:0008006" key="3">
    <source>
        <dbReference type="Google" id="ProtNLM"/>
    </source>
</evidence>
<dbReference type="Pfam" id="PF08890">
    <property type="entry name" value="Phage_TAC_5"/>
    <property type="match status" value="1"/>
</dbReference>
<evidence type="ECO:0000313" key="2">
    <source>
        <dbReference type="Proteomes" id="UP000036503"/>
    </source>
</evidence>
<dbReference type="Proteomes" id="UP000036503">
    <property type="component" value="Unassembled WGS sequence"/>
</dbReference>
<evidence type="ECO:0000313" key="1">
    <source>
        <dbReference type="EMBL" id="KMO87229.1"/>
    </source>
</evidence>
<comment type="caution">
    <text evidence="1">The sequence shown here is derived from an EMBL/GenBank/DDBJ whole genome shotgun (WGS) entry which is preliminary data.</text>
</comment>
<protein>
    <recommendedName>
        <fullName evidence="3">Phage XkdN-like protein</fullName>
    </recommendedName>
</protein>
<dbReference type="Gene3D" id="3.30.2220.30">
    <property type="match status" value="1"/>
</dbReference>
<accession>A0A0J6WX83</accession>
<dbReference type="InterPro" id="IPR014986">
    <property type="entry name" value="XkdN-like"/>
</dbReference>
<dbReference type="InterPro" id="IPR038559">
    <property type="entry name" value="XkdN-like_sf"/>
</dbReference>
<dbReference type="EMBL" id="LEKT01000008">
    <property type="protein sequence ID" value="KMO87229.1"/>
    <property type="molecule type" value="Genomic_DNA"/>
</dbReference>
<dbReference type="PATRIC" id="fig|1122219.3.peg.3138"/>
<dbReference type="AlphaFoldDB" id="A0A0J6WX83"/>
<keyword evidence="2" id="KW-1185">Reference proteome</keyword>
<name>A0A0J6WX83_9FIRM</name>
<dbReference type="RefSeq" id="WP_048513573.1">
    <property type="nucleotide sequence ID" value="NZ_FUXD01000008.1"/>
</dbReference>